<proteinExistence type="predicted"/>
<feature type="chain" id="PRO_5008342087" evidence="2">
    <location>
        <begin position="21"/>
        <end position="62"/>
    </location>
</feature>
<gene>
    <name evidence="3" type="ORF">I303_04152</name>
</gene>
<protein>
    <submittedName>
        <fullName evidence="3">Uncharacterized protein</fullName>
    </submittedName>
</protein>
<accession>A0A1A6A448</accession>
<evidence type="ECO:0000256" key="2">
    <source>
        <dbReference type="SAM" id="SignalP"/>
    </source>
</evidence>
<evidence type="ECO:0000313" key="3">
    <source>
        <dbReference type="EMBL" id="OBR84831.1"/>
    </source>
</evidence>
<evidence type="ECO:0000256" key="1">
    <source>
        <dbReference type="SAM" id="MobiDB-lite"/>
    </source>
</evidence>
<dbReference type="EMBL" id="KI894031">
    <property type="protein sequence ID" value="OBR84831.1"/>
    <property type="molecule type" value="Genomic_DNA"/>
</dbReference>
<reference evidence="3" key="1">
    <citation type="submission" date="2013-07" db="EMBL/GenBank/DDBJ databases">
        <title>The Genome Sequence of Cryptococcus dejecticola CBS10117.</title>
        <authorList>
            <consortium name="The Broad Institute Genome Sequencing Platform"/>
            <person name="Cuomo C."/>
            <person name="Litvintseva A."/>
            <person name="Chen Y."/>
            <person name="Heitman J."/>
            <person name="Sun S."/>
            <person name="Springer D."/>
            <person name="Dromer F."/>
            <person name="Young S.K."/>
            <person name="Zeng Q."/>
            <person name="Gargeya S."/>
            <person name="Fitzgerald M."/>
            <person name="Abouelleil A."/>
            <person name="Alvarado L."/>
            <person name="Berlin A.M."/>
            <person name="Chapman S.B."/>
            <person name="Dewar J."/>
            <person name="Goldberg J."/>
            <person name="Griggs A."/>
            <person name="Gujja S."/>
            <person name="Hansen M."/>
            <person name="Howarth C."/>
            <person name="Imamovic A."/>
            <person name="Larimer J."/>
            <person name="McCowan C."/>
            <person name="Murphy C."/>
            <person name="Pearson M."/>
            <person name="Priest M."/>
            <person name="Roberts A."/>
            <person name="Saif S."/>
            <person name="Shea T."/>
            <person name="Sykes S."/>
            <person name="Wortman J."/>
            <person name="Nusbaum C."/>
            <person name="Birren B."/>
        </authorList>
    </citation>
    <scope>NUCLEOTIDE SEQUENCE [LARGE SCALE GENOMIC DNA]</scope>
    <source>
        <strain evidence="3">CBS 10117</strain>
    </source>
</reference>
<dbReference type="OrthoDB" id="4584900at2759"/>
<name>A0A1A6A448_9TREE</name>
<dbReference type="AlphaFoldDB" id="A0A1A6A448"/>
<feature type="region of interest" description="Disordered" evidence="1">
    <location>
        <begin position="41"/>
        <end position="62"/>
    </location>
</feature>
<feature type="signal peptide" evidence="2">
    <location>
        <begin position="1"/>
        <end position="20"/>
    </location>
</feature>
<organism evidence="3">
    <name type="scientific">Kwoniella dejecticola CBS 10117</name>
    <dbReference type="NCBI Taxonomy" id="1296121"/>
    <lineage>
        <taxon>Eukaryota</taxon>
        <taxon>Fungi</taxon>
        <taxon>Dikarya</taxon>
        <taxon>Basidiomycota</taxon>
        <taxon>Agaricomycotina</taxon>
        <taxon>Tremellomycetes</taxon>
        <taxon>Tremellales</taxon>
        <taxon>Cryptococcaceae</taxon>
        <taxon>Kwoniella</taxon>
    </lineage>
</organism>
<keyword evidence="2" id="KW-0732">Signal</keyword>
<dbReference type="VEuPathDB" id="FungiDB:I303_04152"/>
<sequence>MVALKLYTFLLLVLAFTASASPVVNRRVATNAARFARGLPPLKPARNFDPTRVRRQQQSGIP</sequence>